<evidence type="ECO:0000256" key="6">
    <source>
        <dbReference type="ARBA" id="ARBA00022723"/>
    </source>
</evidence>
<dbReference type="SUPFAM" id="SSF48264">
    <property type="entry name" value="Cytochrome P450"/>
    <property type="match status" value="1"/>
</dbReference>
<dbReference type="Pfam" id="PF00067">
    <property type="entry name" value="p450"/>
    <property type="match status" value="1"/>
</dbReference>
<evidence type="ECO:0000313" key="15">
    <source>
        <dbReference type="Proteomes" id="UP001458880"/>
    </source>
</evidence>
<evidence type="ECO:0000256" key="5">
    <source>
        <dbReference type="ARBA" id="ARBA00022617"/>
    </source>
</evidence>
<comment type="similarity">
    <text evidence="4">Belongs to the cytochrome P450 family.</text>
</comment>
<dbReference type="GO" id="GO:0016705">
    <property type="term" value="F:oxidoreductase activity, acting on paired donors, with incorporation or reduction of molecular oxygen"/>
    <property type="evidence" value="ECO:0007669"/>
    <property type="project" value="InterPro"/>
</dbReference>
<keyword evidence="7" id="KW-0256">Endoplasmic reticulum</keyword>
<evidence type="ECO:0000256" key="3">
    <source>
        <dbReference type="ARBA" id="ARBA00004406"/>
    </source>
</evidence>
<dbReference type="PANTHER" id="PTHR24292">
    <property type="entry name" value="CYTOCHROME P450"/>
    <property type="match status" value="1"/>
</dbReference>
<sequence length="208" mass="23795">MVSQAAQYFLAGFETIGSIFCYMLYELAKHPDYQERLRDEITSVMSNYDNINSNAINEMVYLDMAFKETMRLYPVLPFLDRKVAKNYKIPNTDITLEKDTNVYISIIGMHMDPQYFPNPSKFDPERFSSENKANIVPFTYLPTGAGPRVCIGARYGYTTIKVGIIHILKNFKITTCEETPEKLESFGPSFVLVPTQAIKIVQEILLQA</sequence>
<evidence type="ECO:0000256" key="1">
    <source>
        <dbReference type="ARBA" id="ARBA00001971"/>
    </source>
</evidence>
<evidence type="ECO:0000256" key="7">
    <source>
        <dbReference type="ARBA" id="ARBA00022824"/>
    </source>
</evidence>
<keyword evidence="8" id="KW-0492">Microsome</keyword>
<dbReference type="PRINTS" id="PR00463">
    <property type="entry name" value="EP450I"/>
</dbReference>
<keyword evidence="9" id="KW-0560">Oxidoreductase</keyword>
<dbReference type="PANTHER" id="PTHR24292:SF45">
    <property type="entry name" value="CYTOCHROME P450 6G1-RELATED"/>
    <property type="match status" value="1"/>
</dbReference>
<dbReference type="InterPro" id="IPR002401">
    <property type="entry name" value="Cyt_P450_E_grp-I"/>
</dbReference>
<protein>
    <submittedName>
        <fullName evidence="14">Cytochrome P450</fullName>
    </submittedName>
</protein>
<dbReference type="PRINTS" id="PR00385">
    <property type="entry name" value="P450"/>
</dbReference>
<keyword evidence="6 13" id="KW-0479">Metal-binding</keyword>
<evidence type="ECO:0000256" key="12">
    <source>
        <dbReference type="ARBA" id="ARBA00023136"/>
    </source>
</evidence>
<comment type="caution">
    <text evidence="14">The sequence shown here is derived from an EMBL/GenBank/DDBJ whole genome shotgun (WGS) entry which is preliminary data.</text>
</comment>
<evidence type="ECO:0000256" key="11">
    <source>
        <dbReference type="ARBA" id="ARBA00023033"/>
    </source>
</evidence>
<evidence type="ECO:0000313" key="14">
    <source>
        <dbReference type="EMBL" id="KAK9687224.1"/>
    </source>
</evidence>
<comment type="cofactor">
    <cofactor evidence="1 13">
        <name>heme</name>
        <dbReference type="ChEBI" id="CHEBI:30413"/>
    </cofactor>
</comment>
<keyword evidence="15" id="KW-1185">Reference proteome</keyword>
<dbReference type="InterPro" id="IPR036396">
    <property type="entry name" value="Cyt_P450_sf"/>
</dbReference>
<dbReference type="InterPro" id="IPR001128">
    <property type="entry name" value="Cyt_P450"/>
</dbReference>
<dbReference type="InterPro" id="IPR050476">
    <property type="entry name" value="Insect_CytP450_Detox"/>
</dbReference>
<evidence type="ECO:0000256" key="8">
    <source>
        <dbReference type="ARBA" id="ARBA00022848"/>
    </source>
</evidence>
<comment type="subcellular location">
    <subcellularLocation>
        <location evidence="3">Endoplasmic reticulum membrane</location>
        <topology evidence="3">Peripheral membrane protein</topology>
    </subcellularLocation>
    <subcellularLocation>
        <location evidence="2">Microsome membrane</location>
        <topology evidence="2">Peripheral membrane protein</topology>
    </subcellularLocation>
</comment>
<dbReference type="Gene3D" id="1.10.630.10">
    <property type="entry name" value="Cytochrome P450"/>
    <property type="match status" value="1"/>
</dbReference>
<evidence type="ECO:0000256" key="13">
    <source>
        <dbReference type="PIRSR" id="PIRSR602401-1"/>
    </source>
</evidence>
<dbReference type="GO" id="GO:0005789">
    <property type="term" value="C:endoplasmic reticulum membrane"/>
    <property type="evidence" value="ECO:0007669"/>
    <property type="project" value="UniProtKB-SubCell"/>
</dbReference>
<feature type="binding site" description="axial binding residue" evidence="13">
    <location>
        <position position="150"/>
    </location>
    <ligand>
        <name>heme</name>
        <dbReference type="ChEBI" id="CHEBI:30413"/>
    </ligand>
    <ligandPart>
        <name>Fe</name>
        <dbReference type="ChEBI" id="CHEBI:18248"/>
    </ligandPart>
</feature>
<dbReference type="Proteomes" id="UP001458880">
    <property type="component" value="Unassembled WGS sequence"/>
</dbReference>
<dbReference type="AlphaFoldDB" id="A0AAW1ID17"/>
<name>A0AAW1ID17_POPJA</name>
<gene>
    <name evidence="14" type="ORF">QE152_g36613</name>
</gene>
<evidence type="ECO:0000256" key="2">
    <source>
        <dbReference type="ARBA" id="ARBA00004174"/>
    </source>
</evidence>
<evidence type="ECO:0000256" key="4">
    <source>
        <dbReference type="ARBA" id="ARBA00010617"/>
    </source>
</evidence>
<dbReference type="GO" id="GO:0005506">
    <property type="term" value="F:iron ion binding"/>
    <property type="evidence" value="ECO:0007669"/>
    <property type="project" value="InterPro"/>
</dbReference>
<dbReference type="GO" id="GO:0020037">
    <property type="term" value="F:heme binding"/>
    <property type="evidence" value="ECO:0007669"/>
    <property type="project" value="InterPro"/>
</dbReference>
<accession>A0AAW1ID17</accession>
<reference evidence="14 15" key="1">
    <citation type="journal article" date="2024" name="BMC Genomics">
        <title>De novo assembly and annotation of Popillia japonica's genome with initial clues to its potential as an invasive pest.</title>
        <authorList>
            <person name="Cucini C."/>
            <person name="Boschi S."/>
            <person name="Funari R."/>
            <person name="Cardaioli E."/>
            <person name="Iannotti N."/>
            <person name="Marturano G."/>
            <person name="Paoli F."/>
            <person name="Bruttini M."/>
            <person name="Carapelli A."/>
            <person name="Frati F."/>
            <person name="Nardi F."/>
        </authorList>
    </citation>
    <scope>NUCLEOTIDE SEQUENCE [LARGE SCALE GENOMIC DNA]</scope>
    <source>
        <strain evidence="14">DMR45628</strain>
    </source>
</reference>
<evidence type="ECO:0000256" key="9">
    <source>
        <dbReference type="ARBA" id="ARBA00023002"/>
    </source>
</evidence>
<keyword evidence="11" id="KW-0503">Monooxygenase</keyword>
<organism evidence="14 15">
    <name type="scientific">Popillia japonica</name>
    <name type="common">Japanese beetle</name>
    <dbReference type="NCBI Taxonomy" id="7064"/>
    <lineage>
        <taxon>Eukaryota</taxon>
        <taxon>Metazoa</taxon>
        <taxon>Ecdysozoa</taxon>
        <taxon>Arthropoda</taxon>
        <taxon>Hexapoda</taxon>
        <taxon>Insecta</taxon>
        <taxon>Pterygota</taxon>
        <taxon>Neoptera</taxon>
        <taxon>Endopterygota</taxon>
        <taxon>Coleoptera</taxon>
        <taxon>Polyphaga</taxon>
        <taxon>Scarabaeiformia</taxon>
        <taxon>Scarabaeidae</taxon>
        <taxon>Rutelinae</taxon>
        <taxon>Popillia</taxon>
    </lineage>
</organism>
<dbReference type="EMBL" id="JASPKY010000655">
    <property type="protein sequence ID" value="KAK9687224.1"/>
    <property type="molecule type" value="Genomic_DNA"/>
</dbReference>
<proteinExistence type="inferred from homology"/>
<evidence type="ECO:0000256" key="10">
    <source>
        <dbReference type="ARBA" id="ARBA00023004"/>
    </source>
</evidence>
<keyword evidence="12" id="KW-0472">Membrane</keyword>
<keyword evidence="5 13" id="KW-0349">Heme</keyword>
<keyword evidence="10 13" id="KW-0408">Iron</keyword>
<dbReference type="GO" id="GO:0004497">
    <property type="term" value="F:monooxygenase activity"/>
    <property type="evidence" value="ECO:0007669"/>
    <property type="project" value="UniProtKB-KW"/>
</dbReference>